<feature type="coiled-coil region" evidence="1">
    <location>
        <begin position="1"/>
        <end position="103"/>
    </location>
</feature>
<dbReference type="EMBL" id="BLLK01000047">
    <property type="protein sequence ID" value="GFH54010.1"/>
    <property type="molecule type" value="Genomic_DNA"/>
</dbReference>
<sequence>MDRCKKNIKALKEQELEKEKAEIEAMRAKRKMQEKQLKIMKKDLPRIQADNEKALRDIHELQQSINNHKTTCSADVIEKMQGIENLDREFVEQLSKQKQLKDAQSKLKDDIAALKASTTQEISMHENAKNDIFVTTINLEKRYATISRKSREVEENIKKTKLELTAEKITLEKVERGAAIIKDTMQREKELLGFKQS</sequence>
<proteinExistence type="predicted"/>
<dbReference type="AlphaFoldDB" id="A0AAD3CZY7"/>
<protein>
    <recommendedName>
        <fullName evidence="4">Coiled-coil domain-containing protein 39</fullName>
    </recommendedName>
</protein>
<evidence type="ECO:0008006" key="4">
    <source>
        <dbReference type="Google" id="ProtNLM"/>
    </source>
</evidence>
<gene>
    <name evidence="2" type="ORF">CTEN210_10486</name>
</gene>
<name>A0AAD3CZY7_9STRA</name>
<accession>A0AAD3CZY7</accession>
<reference evidence="2 3" key="1">
    <citation type="journal article" date="2021" name="Sci. Rep.">
        <title>The genome of the diatom Chaetoceros tenuissimus carries an ancient integrated fragment of an extant virus.</title>
        <authorList>
            <person name="Hongo Y."/>
            <person name="Kimura K."/>
            <person name="Takaki Y."/>
            <person name="Yoshida Y."/>
            <person name="Baba S."/>
            <person name="Kobayashi G."/>
            <person name="Nagasaki K."/>
            <person name="Hano T."/>
            <person name="Tomaru Y."/>
        </authorList>
    </citation>
    <scope>NUCLEOTIDE SEQUENCE [LARGE SCALE GENOMIC DNA]</scope>
    <source>
        <strain evidence="2 3">NIES-3715</strain>
    </source>
</reference>
<evidence type="ECO:0000313" key="3">
    <source>
        <dbReference type="Proteomes" id="UP001054902"/>
    </source>
</evidence>
<comment type="caution">
    <text evidence="2">The sequence shown here is derived from an EMBL/GenBank/DDBJ whole genome shotgun (WGS) entry which is preliminary data.</text>
</comment>
<evidence type="ECO:0000256" key="1">
    <source>
        <dbReference type="SAM" id="Coils"/>
    </source>
</evidence>
<dbReference type="Proteomes" id="UP001054902">
    <property type="component" value="Unassembled WGS sequence"/>
</dbReference>
<keyword evidence="1" id="KW-0175">Coiled coil</keyword>
<organism evidence="2 3">
    <name type="scientific">Chaetoceros tenuissimus</name>
    <dbReference type="NCBI Taxonomy" id="426638"/>
    <lineage>
        <taxon>Eukaryota</taxon>
        <taxon>Sar</taxon>
        <taxon>Stramenopiles</taxon>
        <taxon>Ochrophyta</taxon>
        <taxon>Bacillariophyta</taxon>
        <taxon>Coscinodiscophyceae</taxon>
        <taxon>Chaetocerotophycidae</taxon>
        <taxon>Chaetocerotales</taxon>
        <taxon>Chaetocerotaceae</taxon>
        <taxon>Chaetoceros</taxon>
    </lineage>
</organism>
<evidence type="ECO:0000313" key="2">
    <source>
        <dbReference type="EMBL" id="GFH54010.1"/>
    </source>
</evidence>
<keyword evidence="3" id="KW-1185">Reference proteome</keyword>